<reference evidence="2" key="1">
    <citation type="submission" date="2021-03" db="EMBL/GenBank/DDBJ databases">
        <title>Draft genome sequence of rust myrtle Austropuccinia psidii MF-1, a brazilian biotype.</title>
        <authorList>
            <person name="Quecine M.C."/>
            <person name="Pachon D.M.R."/>
            <person name="Bonatelli M.L."/>
            <person name="Correr F.H."/>
            <person name="Franceschini L.M."/>
            <person name="Leite T.F."/>
            <person name="Margarido G.R.A."/>
            <person name="Almeida C.A."/>
            <person name="Ferrarezi J.A."/>
            <person name="Labate C.A."/>
        </authorList>
    </citation>
    <scope>NUCLEOTIDE SEQUENCE</scope>
    <source>
        <strain evidence="2">MF-1</strain>
    </source>
</reference>
<protein>
    <submittedName>
        <fullName evidence="2">Uncharacterized protein</fullName>
    </submittedName>
</protein>
<dbReference type="EMBL" id="AVOT02037123">
    <property type="protein sequence ID" value="MBW0531766.1"/>
    <property type="molecule type" value="Genomic_DNA"/>
</dbReference>
<comment type="caution">
    <text evidence="2">The sequence shown here is derived from an EMBL/GenBank/DDBJ whole genome shotgun (WGS) entry which is preliminary data.</text>
</comment>
<dbReference type="Proteomes" id="UP000765509">
    <property type="component" value="Unassembled WGS sequence"/>
</dbReference>
<feature type="region of interest" description="Disordered" evidence="1">
    <location>
        <begin position="1"/>
        <end position="52"/>
    </location>
</feature>
<organism evidence="2 3">
    <name type="scientific">Austropuccinia psidii MF-1</name>
    <dbReference type="NCBI Taxonomy" id="1389203"/>
    <lineage>
        <taxon>Eukaryota</taxon>
        <taxon>Fungi</taxon>
        <taxon>Dikarya</taxon>
        <taxon>Basidiomycota</taxon>
        <taxon>Pucciniomycotina</taxon>
        <taxon>Pucciniomycetes</taxon>
        <taxon>Pucciniales</taxon>
        <taxon>Sphaerophragmiaceae</taxon>
        <taxon>Austropuccinia</taxon>
    </lineage>
</organism>
<keyword evidence="3" id="KW-1185">Reference proteome</keyword>
<evidence type="ECO:0000256" key="1">
    <source>
        <dbReference type="SAM" id="MobiDB-lite"/>
    </source>
</evidence>
<proteinExistence type="predicted"/>
<feature type="compositionally biased region" description="Polar residues" evidence="1">
    <location>
        <begin position="27"/>
        <end position="37"/>
    </location>
</feature>
<evidence type="ECO:0000313" key="2">
    <source>
        <dbReference type="EMBL" id="MBW0531766.1"/>
    </source>
</evidence>
<accession>A0A9Q3F0T6</accession>
<sequence>METFEGLEMKSAPHNQPASQKKKYKDTSNWTAMSTSKMKSHKNSSENSKQAPTQIYTNLNKARMIKPLQNHHQMLMREEPEDFRFTKDQLHDPSKLLFVMIKRGFIPPAADHSLLNEFYQ</sequence>
<dbReference type="AlphaFoldDB" id="A0A9Q3F0T6"/>
<gene>
    <name evidence="2" type="ORF">O181_071481</name>
</gene>
<evidence type="ECO:0000313" key="3">
    <source>
        <dbReference type="Proteomes" id="UP000765509"/>
    </source>
</evidence>
<name>A0A9Q3F0T6_9BASI</name>